<proteinExistence type="predicted"/>
<dbReference type="AlphaFoldDB" id="A0A5Y9Y4G7"/>
<reference evidence="1" key="1">
    <citation type="submission" date="2019-09" db="EMBL/GenBank/DDBJ databases">
        <authorList>
            <consortium name="PulseNet: The National Subtyping Network for Foodborne Disease Surveillance"/>
            <person name="Tarr C.L."/>
            <person name="Trees E."/>
            <person name="Katz L.S."/>
            <person name="Carleton-Romer H.A."/>
            <person name="Stroika S."/>
            <person name="Kucerova Z."/>
            <person name="Roache K.F."/>
            <person name="Sabol A.L."/>
            <person name="Besser J."/>
            <person name="Gerner-Smidt P."/>
        </authorList>
    </citation>
    <scope>NUCLEOTIDE SEQUENCE</scope>
    <source>
        <strain evidence="1">PNUSAS095236</strain>
    </source>
</reference>
<comment type="caution">
    <text evidence="1">The sequence shown here is derived from an EMBL/GenBank/DDBJ whole genome shotgun (WGS) entry which is preliminary data.</text>
</comment>
<protein>
    <submittedName>
        <fullName evidence="1">Fimbria biosynthesis regulator FimY</fullName>
    </submittedName>
</protein>
<gene>
    <name evidence="1" type="primary">fimY</name>
    <name evidence="1" type="ORF">F0154_06995</name>
</gene>
<dbReference type="EMBL" id="AAKDBL010000003">
    <property type="protein sequence ID" value="ECQ8326352.1"/>
    <property type="molecule type" value="Genomic_DNA"/>
</dbReference>
<accession>A0A5Y9Y4G7</accession>
<sequence length="240" mass="27889">MRSVPRRERHRRLRNAKDCACRHHSPTPQIFDRLELLDQQLNYALPVGIISQAIITTDNYLGYSLSHFLFSGKLTAAFRSLDDISLWIEKRSLKQLIVDMEALPVSCIEALNQLRALSWQQSDIQIYLLVSDKTPAITQFIRMAGRFFVLSRRQNLASVREALLSAVEPRLSESFSRTDWLMIETLAQGASLKEMARQQSVPYHRVVYRIKQLITLLNLPHRQSFLRLIQQLNVTFHDIF</sequence>
<organism evidence="1">
    <name type="scientific">Salmonella enterica</name>
    <name type="common">Salmonella choleraesuis</name>
    <dbReference type="NCBI Taxonomy" id="28901"/>
    <lineage>
        <taxon>Bacteria</taxon>
        <taxon>Pseudomonadati</taxon>
        <taxon>Pseudomonadota</taxon>
        <taxon>Gammaproteobacteria</taxon>
        <taxon>Enterobacterales</taxon>
        <taxon>Enterobacteriaceae</taxon>
        <taxon>Salmonella</taxon>
    </lineage>
</organism>
<evidence type="ECO:0000313" key="1">
    <source>
        <dbReference type="EMBL" id="ECQ8326352.1"/>
    </source>
</evidence>
<name>A0A5Y9Y4G7_SALER</name>